<evidence type="ECO:0000313" key="1">
    <source>
        <dbReference type="EMBL" id="CAG8705450.1"/>
    </source>
</evidence>
<sequence>AMRAHRLNEKYALKQQKKNNPESFKIDSFLEASSSSINLGDALFSSINTNTAIGGLGGMLFGDEDNGLIEETTSPLLLSESSQGPSIRTWIQVVESNLKDEGSIESKLCDETVSKLVLDDSPEKRLKATWPKKFSFFPAQYVYIMEEILEEERTLIDLKKYGHYLNIPAEGEYVVGEENDGESFDWAGEKYEKSCLPKGEYSGDVRKSVLANDGVSQFDFGMEWGTIMVFTCSKDCNLDEVGEDSVSYYEEL</sequence>
<organism evidence="1 2">
    <name type="scientific">Acaulospora colombiana</name>
    <dbReference type="NCBI Taxonomy" id="27376"/>
    <lineage>
        <taxon>Eukaryota</taxon>
        <taxon>Fungi</taxon>
        <taxon>Fungi incertae sedis</taxon>
        <taxon>Mucoromycota</taxon>
        <taxon>Glomeromycotina</taxon>
        <taxon>Glomeromycetes</taxon>
        <taxon>Diversisporales</taxon>
        <taxon>Acaulosporaceae</taxon>
        <taxon>Acaulospora</taxon>
    </lineage>
</organism>
<reference evidence="1" key="1">
    <citation type="submission" date="2021-06" db="EMBL/GenBank/DDBJ databases">
        <authorList>
            <person name="Kallberg Y."/>
            <person name="Tangrot J."/>
            <person name="Rosling A."/>
        </authorList>
    </citation>
    <scope>NUCLEOTIDE SEQUENCE</scope>
    <source>
        <strain evidence="1">CL356</strain>
    </source>
</reference>
<protein>
    <submittedName>
        <fullName evidence="1">15894_t:CDS:1</fullName>
    </submittedName>
</protein>
<name>A0ACA9PGN1_9GLOM</name>
<keyword evidence="2" id="KW-1185">Reference proteome</keyword>
<feature type="non-terminal residue" evidence="1">
    <location>
        <position position="252"/>
    </location>
</feature>
<dbReference type="Proteomes" id="UP000789525">
    <property type="component" value="Unassembled WGS sequence"/>
</dbReference>
<gene>
    <name evidence="1" type="ORF">ACOLOM_LOCUS10435</name>
</gene>
<feature type="non-terminal residue" evidence="1">
    <location>
        <position position="1"/>
    </location>
</feature>
<dbReference type="EMBL" id="CAJVPT010033614">
    <property type="protein sequence ID" value="CAG8705450.1"/>
    <property type="molecule type" value="Genomic_DNA"/>
</dbReference>
<accession>A0ACA9PGN1</accession>
<comment type="caution">
    <text evidence="1">The sequence shown here is derived from an EMBL/GenBank/DDBJ whole genome shotgun (WGS) entry which is preliminary data.</text>
</comment>
<proteinExistence type="predicted"/>
<evidence type="ECO:0000313" key="2">
    <source>
        <dbReference type="Proteomes" id="UP000789525"/>
    </source>
</evidence>